<gene>
    <name evidence="1" type="ORF">AB986_04940</name>
</gene>
<accession>A0A0J6D2X3</accession>
<organism evidence="1 2">
    <name type="scientific">Guptibacillus hwajinpoensis</name>
    <dbReference type="NCBI Taxonomy" id="208199"/>
    <lineage>
        <taxon>Bacteria</taxon>
        <taxon>Bacillati</taxon>
        <taxon>Bacillota</taxon>
        <taxon>Bacilli</taxon>
        <taxon>Bacillales</taxon>
        <taxon>Guptibacillaceae</taxon>
        <taxon>Guptibacillus</taxon>
    </lineage>
</organism>
<dbReference type="EMBL" id="LELK01000001">
    <property type="protein sequence ID" value="KMM38624.1"/>
    <property type="molecule type" value="Genomic_DNA"/>
</dbReference>
<sequence>MSKIMEKIIHKADQVVSITKAAGKGKHIVPLERFCEVFKTLPEVQKNEIPHLKSDFVLYTLKAGDVFMKMLERSNGYVLEIDVVEHGEELTFYRSYQHPKGKQKVTIPESYVSRFN</sequence>
<comment type="caution">
    <text evidence="1">The sequence shown here is derived from an EMBL/GenBank/DDBJ whole genome shotgun (WGS) entry which is preliminary data.</text>
</comment>
<keyword evidence="2" id="KW-1185">Reference proteome</keyword>
<evidence type="ECO:0000313" key="2">
    <source>
        <dbReference type="Proteomes" id="UP000035996"/>
    </source>
</evidence>
<name>A0A0J6D2X3_9BACL</name>
<dbReference type="OrthoDB" id="2967931at2"/>
<dbReference type="RefSeq" id="WP_152670925.1">
    <property type="nucleotide sequence ID" value="NZ_CP119526.1"/>
</dbReference>
<evidence type="ECO:0000313" key="1">
    <source>
        <dbReference type="EMBL" id="KMM38624.1"/>
    </source>
</evidence>
<protein>
    <submittedName>
        <fullName evidence="1">Uncharacterized protein</fullName>
    </submittedName>
</protein>
<dbReference type="AlphaFoldDB" id="A0A0J6D2X3"/>
<reference evidence="1" key="1">
    <citation type="submission" date="2015-06" db="EMBL/GenBank/DDBJ databases">
        <authorList>
            <person name="Liu B."/>
            <person name="Wang J."/>
            <person name="Zhu Y."/>
            <person name="Liu G."/>
            <person name="Chen Q."/>
            <person name="Zheng C."/>
            <person name="Che J."/>
            <person name="Ge C."/>
            <person name="Shi H."/>
            <person name="Pan Z."/>
            <person name="Liu X."/>
        </authorList>
    </citation>
    <scope>NUCLEOTIDE SEQUENCE [LARGE SCALE GENOMIC DNA]</scope>
    <source>
        <strain evidence="1">DSM 16346</strain>
    </source>
</reference>
<dbReference type="STRING" id="157733.AB986_04940"/>
<dbReference type="Proteomes" id="UP000035996">
    <property type="component" value="Unassembled WGS sequence"/>
</dbReference>
<proteinExistence type="predicted"/>